<dbReference type="InterPro" id="IPR005031">
    <property type="entry name" value="COQ10_START"/>
</dbReference>
<evidence type="ECO:0000259" key="6">
    <source>
        <dbReference type="Pfam" id="PF03364"/>
    </source>
</evidence>
<dbReference type="InterPro" id="IPR036390">
    <property type="entry name" value="WH_DNA-bd_sf"/>
</dbReference>
<dbReference type="SUPFAM" id="SSF46785">
    <property type="entry name" value="Winged helix' DNA-binding domain"/>
    <property type="match status" value="1"/>
</dbReference>
<accession>A0ABQ7FIN5</accession>
<evidence type="ECO:0000256" key="4">
    <source>
        <dbReference type="SAM" id="MobiDB-lite"/>
    </source>
</evidence>
<keyword evidence="2" id="KW-0808">Transferase</keyword>
<keyword evidence="3" id="KW-0949">S-adenosyl-L-methionine</keyword>
<evidence type="ECO:0000256" key="1">
    <source>
        <dbReference type="ARBA" id="ARBA00022603"/>
    </source>
</evidence>
<evidence type="ECO:0000259" key="5">
    <source>
        <dbReference type="Pfam" id="PF00891"/>
    </source>
</evidence>
<dbReference type="InterPro" id="IPR029063">
    <property type="entry name" value="SAM-dependent_MTases_sf"/>
</dbReference>
<dbReference type="Pfam" id="PF03364">
    <property type="entry name" value="Polyketide_cyc"/>
    <property type="match status" value="1"/>
</dbReference>
<dbReference type="InterPro" id="IPR036388">
    <property type="entry name" value="WH-like_DNA-bd_sf"/>
</dbReference>
<feature type="domain" description="O-methyltransferase dimerisation" evidence="7">
    <location>
        <begin position="181"/>
        <end position="254"/>
    </location>
</feature>
<dbReference type="Pfam" id="PF00891">
    <property type="entry name" value="Methyltransf_2"/>
    <property type="match status" value="1"/>
</dbReference>
<feature type="region of interest" description="Disordered" evidence="4">
    <location>
        <begin position="146"/>
        <end position="175"/>
    </location>
</feature>
<organism evidence="8 9">
    <name type="scientific">Streptomyces lycii</name>
    <dbReference type="NCBI Taxonomy" id="2654337"/>
    <lineage>
        <taxon>Bacteria</taxon>
        <taxon>Bacillati</taxon>
        <taxon>Actinomycetota</taxon>
        <taxon>Actinomycetes</taxon>
        <taxon>Kitasatosporales</taxon>
        <taxon>Streptomycetaceae</taxon>
        <taxon>Streptomyces</taxon>
    </lineage>
</organism>
<dbReference type="InterPro" id="IPR016461">
    <property type="entry name" value="COMT-like"/>
</dbReference>
<dbReference type="InterPro" id="IPR001077">
    <property type="entry name" value="COMT_C"/>
</dbReference>
<reference evidence="8 9" key="1">
    <citation type="submission" date="2019-10" db="EMBL/GenBank/DDBJ databases">
        <title>Streptomyces tenebrisbrunneis sp.nov., an endogenous actinomycete isolated from of Lycium ruthenicum.</title>
        <authorList>
            <person name="Ma L."/>
        </authorList>
    </citation>
    <scope>NUCLEOTIDE SEQUENCE [LARGE SCALE GENOMIC DNA]</scope>
    <source>
        <strain evidence="8 9">TRM 66187</strain>
    </source>
</reference>
<keyword evidence="1" id="KW-0489">Methyltransferase</keyword>
<dbReference type="EMBL" id="WHPN01000314">
    <property type="protein sequence ID" value="KAF4407479.1"/>
    <property type="molecule type" value="Genomic_DNA"/>
</dbReference>
<dbReference type="Gene3D" id="1.10.287.1350">
    <property type="match status" value="1"/>
</dbReference>
<gene>
    <name evidence="8" type="ORF">GCU69_19470</name>
</gene>
<dbReference type="PANTHER" id="PTHR43712">
    <property type="entry name" value="PUTATIVE (AFU_ORTHOLOGUE AFUA_4G14580)-RELATED"/>
    <property type="match status" value="1"/>
</dbReference>
<dbReference type="Gene3D" id="3.40.50.150">
    <property type="entry name" value="Vaccinia Virus protein VP39"/>
    <property type="match status" value="1"/>
</dbReference>
<dbReference type="PANTHER" id="PTHR43712:SF2">
    <property type="entry name" value="O-METHYLTRANSFERASE CICE"/>
    <property type="match status" value="1"/>
</dbReference>
<evidence type="ECO:0008006" key="10">
    <source>
        <dbReference type="Google" id="ProtNLM"/>
    </source>
</evidence>
<comment type="caution">
    <text evidence="8">The sequence shown here is derived from an EMBL/GenBank/DDBJ whole genome shotgun (WGS) entry which is preliminary data.</text>
</comment>
<evidence type="ECO:0000313" key="9">
    <source>
        <dbReference type="Proteomes" id="UP000621266"/>
    </source>
</evidence>
<feature type="domain" description="Coenzyme Q-binding protein COQ10 START" evidence="6">
    <location>
        <begin position="11"/>
        <end position="125"/>
    </location>
</feature>
<dbReference type="SUPFAM" id="SSF55961">
    <property type="entry name" value="Bet v1-like"/>
    <property type="match status" value="1"/>
</dbReference>
<dbReference type="Pfam" id="PF08100">
    <property type="entry name" value="Dimerisation"/>
    <property type="match status" value="1"/>
</dbReference>
<keyword evidence="9" id="KW-1185">Reference proteome</keyword>
<evidence type="ECO:0000259" key="7">
    <source>
        <dbReference type="Pfam" id="PF08100"/>
    </source>
</evidence>
<proteinExistence type="predicted"/>
<evidence type="ECO:0000256" key="2">
    <source>
        <dbReference type="ARBA" id="ARBA00022679"/>
    </source>
</evidence>
<dbReference type="Proteomes" id="UP000621266">
    <property type="component" value="Unassembled WGS sequence"/>
</dbReference>
<dbReference type="Gene3D" id="1.10.10.10">
    <property type="entry name" value="Winged helix-like DNA-binding domain superfamily/Winged helix DNA-binding domain"/>
    <property type="match status" value="1"/>
</dbReference>
<dbReference type="InterPro" id="IPR012967">
    <property type="entry name" value="COMT_dimerisation"/>
</dbReference>
<dbReference type="SUPFAM" id="SSF53335">
    <property type="entry name" value="S-adenosyl-L-methionine-dependent methyltransferases"/>
    <property type="match status" value="1"/>
</dbReference>
<dbReference type="PROSITE" id="PS51683">
    <property type="entry name" value="SAM_OMT_II"/>
    <property type="match status" value="1"/>
</dbReference>
<dbReference type="CDD" id="cd08860">
    <property type="entry name" value="TcmN_ARO-CYC_like"/>
    <property type="match status" value="1"/>
</dbReference>
<name>A0ABQ7FIN5_9ACTN</name>
<feature type="domain" description="O-methyltransferase C-terminal" evidence="5">
    <location>
        <begin position="280"/>
        <end position="486"/>
    </location>
</feature>
<evidence type="ECO:0000256" key="3">
    <source>
        <dbReference type="ARBA" id="ARBA00022691"/>
    </source>
</evidence>
<dbReference type="Gene3D" id="3.30.530.20">
    <property type="match status" value="1"/>
</dbReference>
<feature type="compositionally biased region" description="Low complexity" evidence="4">
    <location>
        <begin position="146"/>
        <end position="170"/>
    </location>
</feature>
<evidence type="ECO:0000313" key="8">
    <source>
        <dbReference type="EMBL" id="KAF4407479.1"/>
    </source>
</evidence>
<dbReference type="InterPro" id="IPR023393">
    <property type="entry name" value="START-like_dom_sf"/>
</dbReference>
<dbReference type="CDD" id="cd02440">
    <property type="entry name" value="AdoMet_MTases"/>
    <property type="match status" value="1"/>
</dbReference>
<protein>
    <recommendedName>
        <fullName evidence="10">O-methyltransferase</fullName>
    </recommendedName>
</protein>
<sequence>MAASTDNAVVIRAPLQLVWDMTNDIESWTWLYTEYAAAEILHREGDTVRFRLSMHPDADGTVWSWVSERTADPETRTVRARRVEPGPFEHMDIRWEYTEVETGTRMRWRQDFAMKPTAPLDDAAMAQRINTNSAIQMARIQALVEQAAADAGQDRPAAPPDDATQPPDHASQPPQEQVFTLLAGKWTAQAVSALARLGIADLLADGPRTPEELAAATGTHAQSLHRVLRAAALVHVFTERPDGTFALTPQAETLRTGVPGSMRAFAALIGDDATWRPYGDILETIRTGEPAFDRVHGATVYEYFARHPETGAVFDEAMTALSEESAGAYLGSYDFGRFARVADIGGGRGQMLAEILRLNPGARGLLLERPDVVEQAQPLLRKHGVADRVEVVAGDFFTEVPPGADAYVLKTVLHNWNDADALRILRNVRAAVGDDRDARLLVLEDVIQPLNAWDVGKLIDIDMLVNVGGRGRTREDWERLFTAAGFTLRLPEGAAAWSVLEGIPA</sequence>